<feature type="domain" description="NAD(P)-binding" evidence="1">
    <location>
        <begin position="8"/>
        <end position="305"/>
    </location>
</feature>
<dbReference type="InterPro" id="IPR036291">
    <property type="entry name" value="NAD(P)-bd_dom_sf"/>
</dbReference>
<proteinExistence type="predicted"/>
<dbReference type="PANTHER" id="PTHR43000">
    <property type="entry name" value="DTDP-D-GLUCOSE 4,6-DEHYDRATASE-RELATED"/>
    <property type="match status" value="1"/>
</dbReference>
<dbReference type="Pfam" id="PF16363">
    <property type="entry name" value="GDP_Man_Dehyd"/>
    <property type="match status" value="1"/>
</dbReference>
<dbReference type="Gene3D" id="3.40.50.720">
    <property type="entry name" value="NAD(P)-binding Rossmann-like Domain"/>
    <property type="match status" value="1"/>
</dbReference>
<name>A0ABW5F9T6_9BACL</name>
<organism evidence="2 3">
    <name type="scientific">Paenibacillus rhizoplanae</name>
    <dbReference type="NCBI Taxonomy" id="1917181"/>
    <lineage>
        <taxon>Bacteria</taxon>
        <taxon>Bacillati</taxon>
        <taxon>Bacillota</taxon>
        <taxon>Bacilli</taxon>
        <taxon>Bacillales</taxon>
        <taxon>Paenibacillaceae</taxon>
        <taxon>Paenibacillus</taxon>
    </lineage>
</organism>
<protein>
    <submittedName>
        <fullName evidence="2">NAD-dependent 4,6-dehydratase LegB</fullName>
    </submittedName>
</protein>
<evidence type="ECO:0000313" key="3">
    <source>
        <dbReference type="Proteomes" id="UP001597448"/>
    </source>
</evidence>
<evidence type="ECO:0000313" key="2">
    <source>
        <dbReference type="EMBL" id="MFD2411813.1"/>
    </source>
</evidence>
<keyword evidence="3" id="KW-1185">Reference proteome</keyword>
<evidence type="ECO:0000259" key="1">
    <source>
        <dbReference type="Pfam" id="PF16363"/>
    </source>
</evidence>
<dbReference type="PRINTS" id="PR01713">
    <property type="entry name" value="NUCEPIMERASE"/>
</dbReference>
<reference evidence="3" key="1">
    <citation type="journal article" date="2019" name="Int. J. Syst. Evol. Microbiol.">
        <title>The Global Catalogue of Microorganisms (GCM) 10K type strain sequencing project: providing services to taxonomists for standard genome sequencing and annotation.</title>
        <authorList>
            <consortium name="The Broad Institute Genomics Platform"/>
            <consortium name="The Broad Institute Genome Sequencing Center for Infectious Disease"/>
            <person name="Wu L."/>
            <person name="Ma J."/>
        </authorList>
    </citation>
    <scope>NUCLEOTIDE SEQUENCE [LARGE SCALE GENOMIC DNA]</scope>
    <source>
        <strain evidence="3">CCM 8725</strain>
    </source>
</reference>
<gene>
    <name evidence="2" type="ORF">ACFSX3_18140</name>
</gene>
<dbReference type="InterPro" id="IPR016040">
    <property type="entry name" value="NAD(P)-bd_dom"/>
</dbReference>
<dbReference type="InterPro" id="IPR026390">
    <property type="entry name" value="LegB-like"/>
</dbReference>
<accession>A0ABW5F9T6</accession>
<dbReference type="EMBL" id="JBHUKY010000031">
    <property type="protein sequence ID" value="MFD2411813.1"/>
    <property type="molecule type" value="Genomic_DNA"/>
</dbReference>
<dbReference type="Gene3D" id="3.90.25.10">
    <property type="entry name" value="UDP-galactose 4-epimerase, domain 1"/>
    <property type="match status" value="1"/>
</dbReference>
<dbReference type="Proteomes" id="UP001597448">
    <property type="component" value="Unassembled WGS sequence"/>
</dbReference>
<dbReference type="RefSeq" id="WP_209988871.1">
    <property type="nucleotide sequence ID" value="NZ_JBHSVQ010000001.1"/>
</dbReference>
<dbReference type="NCBIfam" id="TIGR04180">
    <property type="entry name" value="EDH_00030"/>
    <property type="match status" value="1"/>
</dbReference>
<dbReference type="CDD" id="cd05257">
    <property type="entry name" value="Arna_like_SDR_e"/>
    <property type="match status" value="1"/>
</dbReference>
<comment type="caution">
    <text evidence="2">The sequence shown here is derived from an EMBL/GenBank/DDBJ whole genome shotgun (WGS) entry which is preliminary data.</text>
</comment>
<sequence>MVENKKILVTGADGFIGSHLTEKLIKDGYEIKAFVYYNSFNSWGWLDHSPYKNEFEVFAGDIRDPHGVMEAMKGCSKVLHLASLIAIPYSYHSPDTYVDTNIKGTLNVLQAARQLEVSKVVHTSTSEVYGTAQYVPIDENHPLQGQSPYSASKIGADQMALSFYRSFETPVAVIRPFNTYGPRQSARAVIPTIISQLATGQRKIKLGSIAPTRDFNYVQDTVNGFIAMMNNERAVGEVINIGSNYEISIGQTVEAIAEVMGVTVEIVTDEVRLRPEKSEVERLWADNAKAKKLLGWEPSYGGIEGFKRGLQETVDWFIHPANLTNYKADVYNI</sequence>
<dbReference type="SUPFAM" id="SSF51735">
    <property type="entry name" value="NAD(P)-binding Rossmann-fold domains"/>
    <property type="match status" value="1"/>
</dbReference>
<dbReference type="InterPro" id="IPR045869">
    <property type="entry name" value="Arna-like_SDR_e"/>
</dbReference>